<dbReference type="NCBIfam" id="NF006579">
    <property type="entry name" value="PRK09104.1"/>
    <property type="match status" value="1"/>
</dbReference>
<dbReference type="AlphaFoldDB" id="A0A2S6NGZ9"/>
<organism evidence="5 6">
    <name type="scientific">Rhodopila globiformis</name>
    <name type="common">Rhodopseudomonas globiformis</name>
    <dbReference type="NCBI Taxonomy" id="1071"/>
    <lineage>
        <taxon>Bacteria</taxon>
        <taxon>Pseudomonadati</taxon>
        <taxon>Pseudomonadota</taxon>
        <taxon>Alphaproteobacteria</taxon>
        <taxon>Acetobacterales</taxon>
        <taxon>Acetobacteraceae</taxon>
        <taxon>Rhodopila</taxon>
    </lineage>
</organism>
<reference evidence="5 6" key="1">
    <citation type="journal article" date="2018" name="Arch. Microbiol.">
        <title>New insights into the metabolic potential of the phototrophic purple bacterium Rhodopila globiformis DSM 161(T) from its draft genome sequence and evidence for a vanadium-dependent nitrogenase.</title>
        <authorList>
            <person name="Imhoff J.F."/>
            <person name="Rahn T."/>
            <person name="Kunzel S."/>
            <person name="Neulinger S.C."/>
        </authorList>
    </citation>
    <scope>NUCLEOTIDE SEQUENCE [LARGE SCALE GENOMIC DNA]</scope>
    <source>
        <strain evidence="5 6">DSM 161</strain>
    </source>
</reference>
<protein>
    <recommendedName>
        <fullName evidence="4">Peptidase M20 dimerisation domain-containing protein</fullName>
    </recommendedName>
</protein>
<dbReference type="InterPro" id="IPR011650">
    <property type="entry name" value="Peptidase_M20_dimer"/>
</dbReference>
<dbReference type="Gene3D" id="3.30.70.360">
    <property type="match status" value="1"/>
</dbReference>
<dbReference type="PANTHER" id="PTHR43270">
    <property type="entry name" value="BETA-ALA-HIS DIPEPTIDASE"/>
    <property type="match status" value="1"/>
</dbReference>
<comment type="caution">
    <text evidence="5">The sequence shown here is derived from an EMBL/GenBank/DDBJ whole genome shotgun (WGS) entry which is preliminary data.</text>
</comment>
<sequence>MPAVQDSAVGRVLACVDEDLDHARSRLFELLRIPSISTQPDHRQDMQRAAEWLRGQLEELGLQTAIMPTAGHPKVVGFHPGPPGSKAPRVLFYGHYDVQPADPLDLWHSPPFEPQLVEGPRGPRIVARGAVDAKGQSMMFIEALRAWKTAGGGIPLPVIVLMEGEEEIGSPNLEPFLKANQADLRADFALISDTNMWDIDTPALTTRLRGMCNCEVTLKGPGMDLHSGLFGGSALNPVNVLARILGDLHDKDGRIQVPGFYDKVRPVSSGQAAEWQSLGFDEAAFLKGIGLTTPGGEKGVQALQRIWARPTADINGIWGGYAGPGSKTIIPSEAGAKVSFRLVPDQEPQAIFEGFQRFVRDRLPTGMQVSFQAFGMAAGILIDTDTVWARAAKEALQQEYGRPAVMIGSGGTIPVVEQIKRVLGIDSLMMGFGLDDDQIHSPNEKFELKCFHKGTRSHALLLGKLAG</sequence>
<feature type="domain" description="Peptidase M20 dimerisation" evidence="4">
    <location>
        <begin position="208"/>
        <end position="365"/>
    </location>
</feature>
<dbReference type="Proteomes" id="UP000239724">
    <property type="component" value="Unassembled WGS sequence"/>
</dbReference>
<evidence type="ECO:0000256" key="3">
    <source>
        <dbReference type="ARBA" id="ARBA00022801"/>
    </source>
</evidence>
<dbReference type="GO" id="GO:0008233">
    <property type="term" value="F:peptidase activity"/>
    <property type="evidence" value="ECO:0007669"/>
    <property type="project" value="UniProtKB-KW"/>
</dbReference>
<keyword evidence="3" id="KW-0378">Hydrolase</keyword>
<evidence type="ECO:0000313" key="5">
    <source>
        <dbReference type="EMBL" id="PPQ33908.1"/>
    </source>
</evidence>
<dbReference type="InterPro" id="IPR051458">
    <property type="entry name" value="Cyt/Met_Dipeptidase"/>
</dbReference>
<dbReference type="SUPFAM" id="SSF53187">
    <property type="entry name" value="Zn-dependent exopeptidases"/>
    <property type="match status" value="1"/>
</dbReference>
<keyword evidence="1" id="KW-0645">Protease</keyword>
<dbReference type="InterPro" id="IPR002933">
    <property type="entry name" value="Peptidase_M20"/>
</dbReference>
<gene>
    <name evidence="5" type="ORF">CCS01_13265</name>
</gene>
<proteinExistence type="predicted"/>
<evidence type="ECO:0000313" key="6">
    <source>
        <dbReference type="Proteomes" id="UP000239724"/>
    </source>
</evidence>
<evidence type="ECO:0000256" key="1">
    <source>
        <dbReference type="ARBA" id="ARBA00022670"/>
    </source>
</evidence>
<dbReference type="Pfam" id="PF07687">
    <property type="entry name" value="M20_dimer"/>
    <property type="match status" value="1"/>
</dbReference>
<dbReference type="GO" id="GO:0046872">
    <property type="term" value="F:metal ion binding"/>
    <property type="evidence" value="ECO:0007669"/>
    <property type="project" value="UniProtKB-KW"/>
</dbReference>
<accession>A0A2S6NGZ9</accession>
<keyword evidence="2" id="KW-0479">Metal-binding</keyword>
<name>A0A2S6NGZ9_RHOGL</name>
<evidence type="ECO:0000256" key="2">
    <source>
        <dbReference type="ARBA" id="ARBA00022723"/>
    </source>
</evidence>
<evidence type="ECO:0000259" key="4">
    <source>
        <dbReference type="Pfam" id="PF07687"/>
    </source>
</evidence>
<dbReference type="GO" id="GO:0006508">
    <property type="term" value="P:proteolysis"/>
    <property type="evidence" value="ECO:0007669"/>
    <property type="project" value="UniProtKB-KW"/>
</dbReference>
<dbReference type="RefSeq" id="WP_104519326.1">
    <property type="nucleotide sequence ID" value="NZ_NHRY01000136.1"/>
</dbReference>
<dbReference type="PANTHER" id="PTHR43270:SF12">
    <property type="entry name" value="SUCCINYL-DIAMINOPIMELATE DESUCCINYLASE"/>
    <property type="match status" value="1"/>
</dbReference>
<dbReference type="Gene3D" id="3.40.630.10">
    <property type="entry name" value="Zn peptidases"/>
    <property type="match status" value="1"/>
</dbReference>
<dbReference type="EMBL" id="NHRY01000136">
    <property type="protein sequence ID" value="PPQ33908.1"/>
    <property type="molecule type" value="Genomic_DNA"/>
</dbReference>
<dbReference type="NCBIfam" id="NF005914">
    <property type="entry name" value="PRK07907.1"/>
    <property type="match status" value="1"/>
</dbReference>
<keyword evidence="6" id="KW-1185">Reference proteome</keyword>
<dbReference type="Pfam" id="PF01546">
    <property type="entry name" value="Peptidase_M20"/>
    <property type="match status" value="1"/>
</dbReference>
<dbReference type="OrthoDB" id="9761532at2"/>
<dbReference type="NCBIfam" id="NF006053">
    <property type="entry name" value="PRK08201.1"/>
    <property type="match status" value="1"/>
</dbReference>